<dbReference type="AlphaFoldDB" id="A0A561BEE2"/>
<evidence type="ECO:0000256" key="1">
    <source>
        <dbReference type="SAM" id="MobiDB-lite"/>
    </source>
</evidence>
<gene>
    <name evidence="3" type="ORF">FB547_110237</name>
</gene>
<feature type="signal peptide" evidence="2">
    <location>
        <begin position="1"/>
        <end position="25"/>
    </location>
</feature>
<evidence type="ECO:0000313" key="3">
    <source>
        <dbReference type="EMBL" id="TWD77275.1"/>
    </source>
</evidence>
<comment type="caution">
    <text evidence="3">The sequence shown here is derived from an EMBL/GenBank/DDBJ whole genome shotgun (WGS) entry which is preliminary data.</text>
</comment>
<dbReference type="EMBL" id="VIVL01000010">
    <property type="protein sequence ID" value="TWD77275.1"/>
    <property type="molecule type" value="Genomic_DNA"/>
</dbReference>
<dbReference type="Pfam" id="PF13103">
    <property type="entry name" value="TonB_2"/>
    <property type="match status" value="2"/>
</dbReference>
<keyword evidence="2" id="KW-0732">Signal</keyword>
<evidence type="ECO:0000313" key="4">
    <source>
        <dbReference type="Proteomes" id="UP000319722"/>
    </source>
</evidence>
<feature type="compositionally biased region" description="Low complexity" evidence="1">
    <location>
        <begin position="35"/>
        <end position="46"/>
    </location>
</feature>
<dbReference type="PROSITE" id="PS51257">
    <property type="entry name" value="PROKAR_LIPOPROTEIN"/>
    <property type="match status" value="1"/>
</dbReference>
<dbReference type="OrthoDB" id="5298892at2"/>
<feature type="chain" id="PRO_5021915670" evidence="2">
    <location>
        <begin position="26"/>
        <end position="250"/>
    </location>
</feature>
<evidence type="ECO:0000256" key="2">
    <source>
        <dbReference type="SAM" id="SignalP"/>
    </source>
</evidence>
<organism evidence="3 4">
    <name type="scientific">Variovorax beijingensis</name>
    <dbReference type="NCBI Taxonomy" id="2496117"/>
    <lineage>
        <taxon>Bacteria</taxon>
        <taxon>Pseudomonadati</taxon>
        <taxon>Pseudomonadota</taxon>
        <taxon>Betaproteobacteria</taxon>
        <taxon>Burkholderiales</taxon>
        <taxon>Comamonadaceae</taxon>
        <taxon>Variovorax</taxon>
    </lineage>
</organism>
<dbReference type="Gene3D" id="3.30.1150.10">
    <property type="match status" value="2"/>
</dbReference>
<protein>
    <submittedName>
        <fullName evidence="3">TonB-like protein</fullName>
    </submittedName>
</protein>
<reference evidence="3 4" key="1">
    <citation type="submission" date="2019-06" db="EMBL/GenBank/DDBJ databases">
        <title>Sorghum-associated microbial communities from plants grown in Nebraska, USA.</title>
        <authorList>
            <person name="Schachtman D."/>
        </authorList>
    </citation>
    <scope>NUCLEOTIDE SEQUENCE [LARGE SCALE GENOMIC DNA]</scope>
    <source>
        <strain evidence="3 4">T529</strain>
    </source>
</reference>
<dbReference type="RefSeq" id="WP_145746489.1">
    <property type="nucleotide sequence ID" value="NZ_VIVL01000010.1"/>
</dbReference>
<accession>A0A561BEE2</accession>
<feature type="compositionally biased region" description="Polar residues" evidence="1">
    <location>
        <begin position="23"/>
        <end position="34"/>
    </location>
</feature>
<feature type="region of interest" description="Disordered" evidence="1">
    <location>
        <begin position="23"/>
        <end position="48"/>
    </location>
</feature>
<sequence length="250" mass="26391">MSPLKSWGTCAVLLGVMLGGCASQSQPGTATNPGSSLLSTPPTQSSRIEHAHAWNRRLTTAVLPNIDYPATASKPPRSAEFTVFMDSEGTITDKSLLSTSGNPDWDRAASLALRKTLRLPADQNGHTPYQAVIGIGPTLVTGAVIQRKLEPSAAPSSTHSASSYSARIAAAVRPNIVVANPDEIPGNPGAEFDIALASTGKIVSIVLTKSSGWLDWDAAALRGLQKTERLPQDIDGKVPKRLIVTLRPKR</sequence>
<name>A0A561BEE2_9BURK</name>
<dbReference type="Proteomes" id="UP000319722">
    <property type="component" value="Unassembled WGS sequence"/>
</dbReference>
<dbReference type="SUPFAM" id="SSF74653">
    <property type="entry name" value="TolA/TonB C-terminal domain"/>
    <property type="match status" value="2"/>
</dbReference>
<proteinExistence type="predicted"/>